<dbReference type="SUPFAM" id="SSF53335">
    <property type="entry name" value="S-adenosyl-L-methionine-dependent methyltransferases"/>
    <property type="match status" value="1"/>
</dbReference>
<protein>
    <submittedName>
        <fullName evidence="2">Class I SAM-dependent methyltransferase</fullName>
    </submittedName>
</protein>
<keyword evidence="2" id="KW-0808">Transferase</keyword>
<sequence length="203" mass="22925">MLREVARYYAGKVQAHGANPRGVDWNTEEGQLLRFGQLANVIDLPGDFTVNDLGCGYGALLPFLADRFPGIRYHGCDVAEEMIDAAFRLFGDRCDAQFAVGAAPAQMADFGFASGIFNVRLTRPDDQWAAYLEATLDVLHATSRRGFAFNCLTSYSDIDKRRADLFYADPRHLFDICKRRYSQRVALLHDYGLYEFTMLVRKT</sequence>
<dbReference type="GO" id="GO:0008168">
    <property type="term" value="F:methyltransferase activity"/>
    <property type="evidence" value="ECO:0007669"/>
    <property type="project" value="UniProtKB-KW"/>
</dbReference>
<keyword evidence="3" id="KW-1185">Reference proteome</keyword>
<proteinExistence type="predicted"/>
<evidence type="ECO:0000313" key="2">
    <source>
        <dbReference type="EMBL" id="RAZ93098.1"/>
    </source>
</evidence>
<feature type="domain" description="Methyltransferase type 12" evidence="1">
    <location>
        <begin position="52"/>
        <end position="97"/>
    </location>
</feature>
<comment type="caution">
    <text evidence="2">The sequence shown here is derived from an EMBL/GenBank/DDBJ whole genome shotgun (WGS) entry which is preliminary data.</text>
</comment>
<reference evidence="3" key="1">
    <citation type="submission" date="2018-06" db="EMBL/GenBank/DDBJ databases">
        <authorList>
            <person name="Helene L.C."/>
            <person name="Dall'Agnol R."/>
            <person name="Delamuta J.R."/>
            <person name="Hungria M."/>
        </authorList>
    </citation>
    <scope>NUCLEOTIDE SEQUENCE [LARGE SCALE GENOMIC DNA]</scope>
    <source>
        <strain evidence="3">AC99b</strain>
    </source>
</reference>
<organism evidence="2 3">
    <name type="scientific">Mesorhizobium hawassense</name>
    <dbReference type="NCBI Taxonomy" id="1209954"/>
    <lineage>
        <taxon>Bacteria</taxon>
        <taxon>Pseudomonadati</taxon>
        <taxon>Pseudomonadota</taxon>
        <taxon>Alphaproteobacteria</taxon>
        <taxon>Hyphomicrobiales</taxon>
        <taxon>Phyllobacteriaceae</taxon>
        <taxon>Mesorhizobium</taxon>
    </lineage>
</organism>
<dbReference type="Proteomes" id="UP000251558">
    <property type="component" value="Unassembled WGS sequence"/>
</dbReference>
<dbReference type="AlphaFoldDB" id="A0A330HZ48"/>
<dbReference type="Pfam" id="PF08242">
    <property type="entry name" value="Methyltransf_12"/>
    <property type="match status" value="1"/>
</dbReference>
<dbReference type="CDD" id="cd02440">
    <property type="entry name" value="AdoMet_MTases"/>
    <property type="match status" value="1"/>
</dbReference>
<name>A0A330HZ48_9HYPH</name>
<dbReference type="OrthoDB" id="9800454at2"/>
<dbReference type="InterPro" id="IPR013217">
    <property type="entry name" value="Methyltransf_12"/>
</dbReference>
<keyword evidence="2" id="KW-0489">Methyltransferase</keyword>
<accession>A0A330HZ48</accession>
<dbReference type="InterPro" id="IPR029063">
    <property type="entry name" value="SAM-dependent_MTases_sf"/>
</dbReference>
<evidence type="ECO:0000259" key="1">
    <source>
        <dbReference type="Pfam" id="PF08242"/>
    </source>
</evidence>
<dbReference type="EMBL" id="QMBP01000001">
    <property type="protein sequence ID" value="RAZ93098.1"/>
    <property type="molecule type" value="Genomic_DNA"/>
</dbReference>
<gene>
    <name evidence="2" type="ORF">DPM33_01405</name>
</gene>
<reference evidence="2 3" key="2">
    <citation type="submission" date="2018-07" db="EMBL/GenBank/DDBJ databases">
        <title>Diversity of Mesorhizobium strains in Brazil.</title>
        <authorList>
            <person name="Helene L.C.F."/>
            <person name="Dall'Agnol R."/>
            <person name="Delamuta J.R.M."/>
            <person name="Hungria M."/>
        </authorList>
    </citation>
    <scope>NUCLEOTIDE SEQUENCE [LARGE SCALE GENOMIC DNA]</scope>
    <source>
        <strain evidence="2 3">AC99b</strain>
    </source>
</reference>
<evidence type="ECO:0000313" key="3">
    <source>
        <dbReference type="Proteomes" id="UP000251558"/>
    </source>
</evidence>
<dbReference type="GO" id="GO:0032259">
    <property type="term" value="P:methylation"/>
    <property type="evidence" value="ECO:0007669"/>
    <property type="project" value="UniProtKB-KW"/>
</dbReference>
<dbReference type="Gene3D" id="3.40.50.150">
    <property type="entry name" value="Vaccinia Virus protein VP39"/>
    <property type="match status" value="1"/>
</dbReference>